<sequence>MIIEETLKEITGMLDSFNPITLKEMSRIRLMNRTDTKYLLPLDTLAVLLKRAACDYHVQEVAGERNIVYHTVYLDTADKAMYLAHQNGRAVREKIRVRTYVSSNLTFLEVKNKNNKGRTDKQRIRVTTLDALSVEGADEFLSLHAWYTLPQLTPQLENRFQRITLVNRAMTERLTIDTDICFRNLINENFAALPGLAVVELKRDGRTPSPIRETLNELHVRPAGFSKYCMGCVLTDRELKQNRFKPKIRRARKMEAASENILNNDFIL</sequence>
<evidence type="ECO:0000313" key="2">
    <source>
        <dbReference type="EMBL" id="RGV52858.1"/>
    </source>
</evidence>
<evidence type="ECO:0000259" key="1">
    <source>
        <dbReference type="Pfam" id="PF09359"/>
    </source>
</evidence>
<evidence type="ECO:0000313" key="3">
    <source>
        <dbReference type="Proteomes" id="UP000283850"/>
    </source>
</evidence>
<name>A0A412Y673_9BACE</name>
<dbReference type="Gene3D" id="3.20.100.30">
    <property type="entry name" value="VTC, catalytic tunnel domain"/>
    <property type="match status" value="1"/>
</dbReference>
<dbReference type="InterPro" id="IPR018966">
    <property type="entry name" value="VTC_domain"/>
</dbReference>
<dbReference type="Pfam" id="PF09359">
    <property type="entry name" value="VTC"/>
    <property type="match status" value="1"/>
</dbReference>
<comment type="caution">
    <text evidence="2">The sequence shown here is derived from an EMBL/GenBank/DDBJ whole genome shotgun (WGS) entry which is preliminary data.</text>
</comment>
<dbReference type="InterPro" id="IPR042267">
    <property type="entry name" value="VTC_sf"/>
</dbReference>
<dbReference type="EMBL" id="QRZF01000008">
    <property type="protein sequence ID" value="RGV52858.1"/>
    <property type="molecule type" value="Genomic_DNA"/>
</dbReference>
<dbReference type="GO" id="GO:0006799">
    <property type="term" value="P:polyphosphate biosynthetic process"/>
    <property type="evidence" value="ECO:0007669"/>
    <property type="project" value="UniProtKB-ARBA"/>
</dbReference>
<gene>
    <name evidence="2" type="ORF">DWW10_12890</name>
</gene>
<dbReference type="Proteomes" id="UP000283850">
    <property type="component" value="Unassembled WGS sequence"/>
</dbReference>
<dbReference type="RefSeq" id="WP_022393525.1">
    <property type="nucleotide sequence ID" value="NZ_QRZF01000008.1"/>
</dbReference>
<protein>
    <submittedName>
        <fullName evidence="2">VTC domain-containing protein</fullName>
    </submittedName>
</protein>
<dbReference type="CDD" id="cd07750">
    <property type="entry name" value="PolyPPase_VTC_like"/>
    <property type="match status" value="1"/>
</dbReference>
<feature type="domain" description="VTC" evidence="1">
    <location>
        <begin position="32"/>
        <end position="232"/>
    </location>
</feature>
<proteinExistence type="predicted"/>
<reference evidence="2 3" key="1">
    <citation type="submission" date="2018-08" db="EMBL/GenBank/DDBJ databases">
        <title>A genome reference for cultivated species of the human gut microbiota.</title>
        <authorList>
            <person name="Zou Y."/>
            <person name="Xue W."/>
            <person name="Luo G."/>
        </authorList>
    </citation>
    <scope>NUCLEOTIDE SEQUENCE [LARGE SCALE GENOMIC DNA]</scope>
    <source>
        <strain evidence="2 3">AF14-32</strain>
    </source>
</reference>
<organism evidence="2 3">
    <name type="scientific">Bacteroides intestinalis</name>
    <dbReference type="NCBI Taxonomy" id="329854"/>
    <lineage>
        <taxon>Bacteria</taxon>
        <taxon>Pseudomonadati</taxon>
        <taxon>Bacteroidota</taxon>
        <taxon>Bacteroidia</taxon>
        <taxon>Bacteroidales</taxon>
        <taxon>Bacteroidaceae</taxon>
        <taxon>Bacteroides</taxon>
    </lineage>
</organism>
<dbReference type="AlphaFoldDB" id="A0A412Y673"/>
<accession>A0A412Y673</accession>